<accession>X0Z562</accession>
<proteinExistence type="predicted"/>
<dbReference type="AlphaFoldDB" id="X0Z562"/>
<name>X0Z562_9ZZZZ</name>
<feature type="compositionally biased region" description="Basic and acidic residues" evidence="1">
    <location>
        <begin position="1"/>
        <end position="10"/>
    </location>
</feature>
<feature type="region of interest" description="Disordered" evidence="1">
    <location>
        <begin position="1"/>
        <end position="26"/>
    </location>
</feature>
<protein>
    <submittedName>
        <fullName evidence="3">Uncharacterized protein</fullName>
    </submittedName>
</protein>
<keyword evidence="2" id="KW-0472">Membrane</keyword>
<organism evidence="3">
    <name type="scientific">marine sediment metagenome</name>
    <dbReference type="NCBI Taxonomy" id="412755"/>
    <lineage>
        <taxon>unclassified sequences</taxon>
        <taxon>metagenomes</taxon>
        <taxon>ecological metagenomes</taxon>
    </lineage>
</organism>
<reference evidence="3" key="1">
    <citation type="journal article" date="2014" name="Front. Microbiol.">
        <title>High frequency of phylogenetically diverse reductive dehalogenase-homologous genes in deep subseafloor sedimentary metagenomes.</title>
        <authorList>
            <person name="Kawai M."/>
            <person name="Futagami T."/>
            <person name="Toyoda A."/>
            <person name="Takaki Y."/>
            <person name="Nishi S."/>
            <person name="Hori S."/>
            <person name="Arai W."/>
            <person name="Tsubouchi T."/>
            <person name="Morono Y."/>
            <person name="Uchiyama I."/>
            <person name="Ito T."/>
            <person name="Fujiyama A."/>
            <person name="Inagaki F."/>
            <person name="Takami H."/>
        </authorList>
    </citation>
    <scope>NUCLEOTIDE SEQUENCE</scope>
    <source>
        <strain evidence="3">Expedition CK06-06</strain>
    </source>
</reference>
<gene>
    <name evidence="3" type="ORF">S01H1_83238</name>
</gene>
<feature type="transmembrane region" description="Helical" evidence="2">
    <location>
        <begin position="36"/>
        <end position="56"/>
    </location>
</feature>
<evidence type="ECO:0000256" key="1">
    <source>
        <dbReference type="SAM" id="MobiDB-lite"/>
    </source>
</evidence>
<feature type="non-terminal residue" evidence="3">
    <location>
        <position position="1"/>
    </location>
</feature>
<keyword evidence="2" id="KW-0812">Transmembrane</keyword>
<evidence type="ECO:0000256" key="2">
    <source>
        <dbReference type="SAM" id="Phobius"/>
    </source>
</evidence>
<evidence type="ECO:0000313" key="3">
    <source>
        <dbReference type="EMBL" id="GAG43666.1"/>
    </source>
</evidence>
<keyword evidence="2" id="KW-1133">Transmembrane helix</keyword>
<sequence length="59" mass="6350">RRRKEMDAVRARQGGGPRGQFRAPAKKAQGGVPMGLLLIVVALLAGGLAVFLKFVLKMF</sequence>
<comment type="caution">
    <text evidence="3">The sequence shown here is derived from an EMBL/GenBank/DDBJ whole genome shotgun (WGS) entry which is preliminary data.</text>
</comment>
<dbReference type="EMBL" id="BARS01056551">
    <property type="protein sequence ID" value="GAG43666.1"/>
    <property type="molecule type" value="Genomic_DNA"/>
</dbReference>